<dbReference type="Pfam" id="PF07802">
    <property type="entry name" value="GCK"/>
    <property type="match status" value="1"/>
</dbReference>
<feature type="domain" description="GCK" evidence="1">
    <location>
        <begin position="1"/>
        <end position="79"/>
    </location>
</feature>
<protein>
    <recommendedName>
        <fullName evidence="1">GCK domain-containing protein</fullName>
    </recommendedName>
</protein>
<name>A0A830CHF4_9LAMI</name>
<dbReference type="EMBL" id="BMAC01000325">
    <property type="protein sequence ID" value="GFP93801.1"/>
    <property type="molecule type" value="Genomic_DNA"/>
</dbReference>
<comment type="caution">
    <text evidence="2">The sequence shown here is derived from an EMBL/GenBank/DDBJ whole genome shotgun (WGS) entry which is preliminary data.</text>
</comment>
<dbReference type="PANTHER" id="PTHR34357:SF2">
    <property type="entry name" value="F26F24.3-RELATED"/>
    <property type="match status" value="1"/>
</dbReference>
<evidence type="ECO:0000313" key="2">
    <source>
        <dbReference type="EMBL" id="GFP93801.1"/>
    </source>
</evidence>
<evidence type="ECO:0000313" key="3">
    <source>
        <dbReference type="Proteomes" id="UP000653305"/>
    </source>
</evidence>
<dbReference type="SMART" id="SM01227">
    <property type="entry name" value="GCK"/>
    <property type="match status" value="1"/>
</dbReference>
<dbReference type="InterPro" id="IPR012891">
    <property type="entry name" value="GCK_dom"/>
</dbReference>
<reference evidence="2" key="1">
    <citation type="submission" date="2020-07" db="EMBL/GenBank/DDBJ databases">
        <title>Ethylene signaling mediates host invasion by parasitic plants.</title>
        <authorList>
            <person name="Yoshida S."/>
        </authorList>
    </citation>
    <scope>NUCLEOTIDE SEQUENCE</scope>
    <source>
        <strain evidence="2">Okayama</strain>
    </source>
</reference>
<dbReference type="AlphaFoldDB" id="A0A830CHF4"/>
<keyword evidence="3" id="KW-1185">Reference proteome</keyword>
<sequence>MKGGECKETFKEWENCVEEGEKNEEDVVGKCYQATANLKKRMEENSDYYARCCRMRRSSGPRRRSNWRKREKARTRKKNLEIRENRRIWGFLMRSNLCNIPSTCL</sequence>
<dbReference type="OrthoDB" id="2148418at2759"/>
<dbReference type="Proteomes" id="UP000653305">
    <property type="component" value="Unassembled WGS sequence"/>
</dbReference>
<proteinExistence type="predicted"/>
<accession>A0A830CHF4</accession>
<evidence type="ECO:0000259" key="1">
    <source>
        <dbReference type="SMART" id="SM01227"/>
    </source>
</evidence>
<organism evidence="2 3">
    <name type="scientific">Phtheirospermum japonicum</name>
    <dbReference type="NCBI Taxonomy" id="374723"/>
    <lineage>
        <taxon>Eukaryota</taxon>
        <taxon>Viridiplantae</taxon>
        <taxon>Streptophyta</taxon>
        <taxon>Embryophyta</taxon>
        <taxon>Tracheophyta</taxon>
        <taxon>Spermatophyta</taxon>
        <taxon>Magnoliopsida</taxon>
        <taxon>eudicotyledons</taxon>
        <taxon>Gunneridae</taxon>
        <taxon>Pentapetalae</taxon>
        <taxon>asterids</taxon>
        <taxon>lamiids</taxon>
        <taxon>Lamiales</taxon>
        <taxon>Orobanchaceae</taxon>
        <taxon>Orobanchaceae incertae sedis</taxon>
        <taxon>Phtheirospermum</taxon>
    </lineage>
</organism>
<gene>
    <name evidence="2" type="ORF">PHJA_001524400</name>
</gene>
<dbReference type="PANTHER" id="PTHR34357">
    <property type="entry name" value="F7A19.14 PROTEIN-RELATED"/>
    <property type="match status" value="1"/>
</dbReference>